<name>A0AA39P4K5_9AGAR</name>
<keyword evidence="2" id="KW-1185">Reference proteome</keyword>
<comment type="caution">
    <text evidence="1">The sequence shown here is derived from an EMBL/GenBank/DDBJ whole genome shotgun (WGS) entry which is preliminary data.</text>
</comment>
<gene>
    <name evidence="1" type="ORF">EDD18DRAFT_1312745</name>
</gene>
<dbReference type="Proteomes" id="UP001175228">
    <property type="component" value="Unassembled WGS sequence"/>
</dbReference>
<evidence type="ECO:0008006" key="3">
    <source>
        <dbReference type="Google" id="ProtNLM"/>
    </source>
</evidence>
<organism evidence="1 2">
    <name type="scientific">Armillaria luteobubalina</name>
    <dbReference type="NCBI Taxonomy" id="153913"/>
    <lineage>
        <taxon>Eukaryota</taxon>
        <taxon>Fungi</taxon>
        <taxon>Dikarya</taxon>
        <taxon>Basidiomycota</taxon>
        <taxon>Agaricomycotina</taxon>
        <taxon>Agaricomycetes</taxon>
        <taxon>Agaricomycetidae</taxon>
        <taxon>Agaricales</taxon>
        <taxon>Marasmiineae</taxon>
        <taxon>Physalacriaceae</taxon>
        <taxon>Armillaria</taxon>
    </lineage>
</organism>
<sequence>MEDNGYIEIPDKDILQSMIASYHRRKQVSTVNWVKKCSGHHGNSRADSLAEEGAQAEEADYINLEIPLSLRLSGAKLAKMSQNHAYRALRERKNRGISHRKSTAENVKRAQLGALTAFGVKPKEAALWKSLKHRDIDRNTTYLLWMTMHDAYRIGSKWLNFGPQYHERGYCKHCNDNLEDMEHIMTLCKTPGQKEIWNLTRKILEKRGIQWQPPSMANILSCSVPVFKSRNGIRDSGKERFFRIIMSMSIQIIWNTRCERVIQNDGTPFSSTQICNRWLAKALQKDLVLETWSSVIKDEHQLPRDWTETDGVLVGME</sequence>
<protein>
    <recommendedName>
        <fullName evidence="3">Reverse transcriptase zinc-binding domain-containing protein</fullName>
    </recommendedName>
</protein>
<dbReference type="GO" id="GO:0003676">
    <property type="term" value="F:nucleic acid binding"/>
    <property type="evidence" value="ECO:0007669"/>
    <property type="project" value="InterPro"/>
</dbReference>
<dbReference type="InterPro" id="IPR036397">
    <property type="entry name" value="RNaseH_sf"/>
</dbReference>
<dbReference type="AlphaFoldDB" id="A0AA39P4K5"/>
<dbReference type="EMBL" id="JAUEPU010000110">
    <property type="protein sequence ID" value="KAK0477472.1"/>
    <property type="molecule type" value="Genomic_DNA"/>
</dbReference>
<proteinExistence type="predicted"/>
<dbReference type="Gene3D" id="3.30.420.10">
    <property type="entry name" value="Ribonuclease H-like superfamily/Ribonuclease H"/>
    <property type="match status" value="1"/>
</dbReference>
<reference evidence="1" key="1">
    <citation type="submission" date="2023-06" db="EMBL/GenBank/DDBJ databases">
        <authorList>
            <consortium name="Lawrence Berkeley National Laboratory"/>
            <person name="Ahrendt S."/>
            <person name="Sahu N."/>
            <person name="Indic B."/>
            <person name="Wong-Bajracharya J."/>
            <person name="Merenyi Z."/>
            <person name="Ke H.-M."/>
            <person name="Monk M."/>
            <person name="Kocsube S."/>
            <person name="Drula E."/>
            <person name="Lipzen A."/>
            <person name="Balint B."/>
            <person name="Henrissat B."/>
            <person name="Andreopoulos B."/>
            <person name="Martin F.M."/>
            <person name="Harder C.B."/>
            <person name="Rigling D."/>
            <person name="Ford K.L."/>
            <person name="Foster G.D."/>
            <person name="Pangilinan J."/>
            <person name="Papanicolaou A."/>
            <person name="Barry K."/>
            <person name="LaButti K."/>
            <person name="Viragh M."/>
            <person name="Koriabine M."/>
            <person name="Yan M."/>
            <person name="Riley R."/>
            <person name="Champramary S."/>
            <person name="Plett K.L."/>
            <person name="Tsai I.J."/>
            <person name="Slot J."/>
            <person name="Sipos G."/>
            <person name="Plett J."/>
            <person name="Nagy L.G."/>
            <person name="Grigoriev I.V."/>
        </authorList>
    </citation>
    <scope>NUCLEOTIDE SEQUENCE</scope>
    <source>
        <strain evidence="1">HWK02</strain>
    </source>
</reference>
<evidence type="ECO:0000313" key="2">
    <source>
        <dbReference type="Proteomes" id="UP001175228"/>
    </source>
</evidence>
<evidence type="ECO:0000313" key="1">
    <source>
        <dbReference type="EMBL" id="KAK0477472.1"/>
    </source>
</evidence>
<accession>A0AA39P4K5</accession>